<evidence type="ECO:0000313" key="2">
    <source>
        <dbReference type="Proteomes" id="UP000295131"/>
    </source>
</evidence>
<sequence length="256" mass="29600">MKWGDFYGPHFVNRLRRGVKRHLSRPHRFICFTDDTRGLDQEVEALPLPEIELAEGMDDTRWQKMALFKKDLAGLSGTALYLDLDQVIVGDLEPFFTFPGKFRILRDAELFRAKPLRWVNPARRALLNSVGNSSVFRYEIGAHSHILDAYLADPDGAVRDYGISQRFQSAQLARSDDLHYWPKGWCVSFKNQCVPRHLLSFFKDPALPEGARIVCFAGQPKMEDVFSGNGGRWYRRIGDVEWLRRAWQMPENDSHD</sequence>
<name>A0A4R5PQZ8_9HYPH</name>
<dbReference type="Proteomes" id="UP000295131">
    <property type="component" value="Unassembled WGS sequence"/>
</dbReference>
<dbReference type="OrthoDB" id="564871at2"/>
<gene>
    <name evidence="1" type="ORF">E2A64_07540</name>
</gene>
<comment type="caution">
    <text evidence="1">The sequence shown here is derived from an EMBL/GenBank/DDBJ whole genome shotgun (WGS) entry which is preliminary data.</text>
</comment>
<proteinExistence type="predicted"/>
<evidence type="ECO:0000313" key="1">
    <source>
        <dbReference type="EMBL" id="TDH39469.1"/>
    </source>
</evidence>
<reference evidence="1 2" key="1">
    <citation type="journal article" date="2013" name="Int. J. Syst. Evol. Microbiol.">
        <title>Hoeflea suaedae sp. nov., an endophytic bacterium isolated from the root of the halophyte Suaeda maritima.</title>
        <authorList>
            <person name="Chung E.J."/>
            <person name="Park J.A."/>
            <person name="Pramanik P."/>
            <person name="Bibi F."/>
            <person name="Jeon C.O."/>
            <person name="Chung Y.R."/>
        </authorList>
    </citation>
    <scope>NUCLEOTIDE SEQUENCE [LARGE SCALE GENOMIC DNA]</scope>
    <source>
        <strain evidence="1 2">YC6898</strain>
    </source>
</reference>
<organism evidence="1 2">
    <name type="scientific">Pseudohoeflea suaedae</name>
    <dbReference type="NCBI Taxonomy" id="877384"/>
    <lineage>
        <taxon>Bacteria</taxon>
        <taxon>Pseudomonadati</taxon>
        <taxon>Pseudomonadota</taxon>
        <taxon>Alphaproteobacteria</taxon>
        <taxon>Hyphomicrobiales</taxon>
        <taxon>Rhizobiaceae</taxon>
        <taxon>Pseudohoeflea</taxon>
    </lineage>
</organism>
<dbReference type="SUPFAM" id="SSF53448">
    <property type="entry name" value="Nucleotide-diphospho-sugar transferases"/>
    <property type="match status" value="1"/>
</dbReference>
<keyword evidence="2" id="KW-1185">Reference proteome</keyword>
<dbReference type="EMBL" id="SMSI01000001">
    <property type="protein sequence ID" value="TDH39469.1"/>
    <property type="molecule type" value="Genomic_DNA"/>
</dbReference>
<dbReference type="AlphaFoldDB" id="A0A4R5PQZ8"/>
<accession>A0A4R5PQZ8</accession>
<protein>
    <recommendedName>
        <fullName evidence="3">Glycosyl transferase</fullName>
    </recommendedName>
</protein>
<evidence type="ECO:0008006" key="3">
    <source>
        <dbReference type="Google" id="ProtNLM"/>
    </source>
</evidence>
<dbReference type="InterPro" id="IPR029044">
    <property type="entry name" value="Nucleotide-diphossugar_trans"/>
</dbReference>